<reference evidence="2" key="1">
    <citation type="submission" date="2023-06" db="EMBL/GenBank/DDBJ databases">
        <title>Genome-scale phylogeny and comparative genomics of the fungal order Sordariales.</title>
        <authorList>
            <consortium name="Lawrence Berkeley National Laboratory"/>
            <person name="Hensen N."/>
            <person name="Bonometti L."/>
            <person name="Westerberg I."/>
            <person name="Brannstrom I.O."/>
            <person name="Guillou S."/>
            <person name="Cros-Aarteil S."/>
            <person name="Calhoun S."/>
            <person name="Haridas S."/>
            <person name="Kuo A."/>
            <person name="Mondo S."/>
            <person name="Pangilinan J."/>
            <person name="Riley R."/>
            <person name="Labutti K."/>
            <person name="Andreopoulos B."/>
            <person name="Lipzen A."/>
            <person name="Chen C."/>
            <person name="Yanf M."/>
            <person name="Daum C."/>
            <person name="Ng V."/>
            <person name="Clum A."/>
            <person name="Steindorff A."/>
            <person name="Ohm R."/>
            <person name="Martin F."/>
            <person name="Silar P."/>
            <person name="Natvig D."/>
            <person name="Lalanne C."/>
            <person name="Gautier V."/>
            <person name="Ament-Velasquez S.L."/>
            <person name="Kruys A."/>
            <person name="Hutchinson M.I."/>
            <person name="Powell A.J."/>
            <person name="Barry K."/>
            <person name="Miller A.N."/>
            <person name="Grigoriev I.V."/>
            <person name="Debuchy R."/>
            <person name="Gladieux P."/>
            <person name="Thoren M.H."/>
            <person name="Johannesson H."/>
        </authorList>
    </citation>
    <scope>NUCLEOTIDE SEQUENCE</scope>
    <source>
        <strain evidence="2">PSN4</strain>
    </source>
</reference>
<keyword evidence="3" id="KW-1185">Reference proteome</keyword>
<name>A0AAJ0F2M4_9PEZI</name>
<dbReference type="AlphaFoldDB" id="A0AAJ0F2M4"/>
<proteinExistence type="predicted"/>
<accession>A0AAJ0F2M4</accession>
<sequence>MLYSLSLYTSGYLVNLLGLGLQAGLLYLLVSASKSQNPEATCASASTDSCGIQGNSDFYGLGIRIDNEIIFTVALLMAMLFMTLGQPCTLLPDLLVVTLATYGNLKLREKYGFPISQLYTDFTLSASRAAK</sequence>
<evidence type="ECO:0000313" key="2">
    <source>
        <dbReference type="EMBL" id="KAK1751302.1"/>
    </source>
</evidence>
<feature type="transmembrane region" description="Helical" evidence="1">
    <location>
        <begin position="69"/>
        <end position="85"/>
    </location>
</feature>
<keyword evidence="1" id="KW-1133">Transmembrane helix</keyword>
<evidence type="ECO:0000313" key="3">
    <source>
        <dbReference type="Proteomes" id="UP001239445"/>
    </source>
</evidence>
<dbReference type="Proteomes" id="UP001239445">
    <property type="component" value="Unassembled WGS sequence"/>
</dbReference>
<keyword evidence="1" id="KW-0472">Membrane</keyword>
<comment type="caution">
    <text evidence="2">The sequence shown here is derived from an EMBL/GenBank/DDBJ whole genome shotgun (WGS) entry which is preliminary data.</text>
</comment>
<dbReference type="EMBL" id="MU839842">
    <property type="protein sequence ID" value="KAK1751302.1"/>
    <property type="molecule type" value="Genomic_DNA"/>
</dbReference>
<gene>
    <name evidence="2" type="ORF">QBC47DRAFT_417239</name>
</gene>
<feature type="transmembrane region" description="Helical" evidence="1">
    <location>
        <begin position="12"/>
        <end position="30"/>
    </location>
</feature>
<keyword evidence="1" id="KW-0812">Transmembrane</keyword>
<organism evidence="2 3">
    <name type="scientific">Echria macrotheca</name>
    <dbReference type="NCBI Taxonomy" id="438768"/>
    <lineage>
        <taxon>Eukaryota</taxon>
        <taxon>Fungi</taxon>
        <taxon>Dikarya</taxon>
        <taxon>Ascomycota</taxon>
        <taxon>Pezizomycotina</taxon>
        <taxon>Sordariomycetes</taxon>
        <taxon>Sordariomycetidae</taxon>
        <taxon>Sordariales</taxon>
        <taxon>Schizotheciaceae</taxon>
        <taxon>Echria</taxon>
    </lineage>
</organism>
<protein>
    <submittedName>
        <fullName evidence="2">Uncharacterized protein</fullName>
    </submittedName>
</protein>
<evidence type="ECO:0000256" key="1">
    <source>
        <dbReference type="SAM" id="Phobius"/>
    </source>
</evidence>